<accession>J9G569</accession>
<dbReference type="Gene3D" id="3.30.420.260">
    <property type="match status" value="1"/>
</dbReference>
<dbReference type="InterPro" id="IPR024213">
    <property type="entry name" value="DUF3822"/>
</dbReference>
<dbReference type="EMBL" id="AMCI01002720">
    <property type="protein sequence ID" value="EJX02019.1"/>
    <property type="molecule type" value="Genomic_DNA"/>
</dbReference>
<dbReference type="Pfam" id="PF12864">
    <property type="entry name" value="DUF3822"/>
    <property type="match status" value="1"/>
</dbReference>
<evidence type="ECO:0000313" key="1">
    <source>
        <dbReference type="EMBL" id="EJX02019.1"/>
    </source>
</evidence>
<reference evidence="1" key="1">
    <citation type="journal article" date="2012" name="PLoS ONE">
        <title>Gene sets for utilization of primary and secondary nutrition supplies in the distal gut of endangered iberian lynx.</title>
        <authorList>
            <person name="Alcaide M."/>
            <person name="Messina E."/>
            <person name="Richter M."/>
            <person name="Bargiela R."/>
            <person name="Peplies J."/>
            <person name="Huws S.A."/>
            <person name="Newbold C.J."/>
            <person name="Golyshin P.N."/>
            <person name="Simon M.A."/>
            <person name="Lopez G."/>
            <person name="Yakimov M.M."/>
            <person name="Ferrer M."/>
        </authorList>
    </citation>
    <scope>NUCLEOTIDE SEQUENCE</scope>
</reference>
<dbReference type="AlphaFoldDB" id="J9G569"/>
<sequence>MSLHIRISDTDIHYVRYESGTQLLFQFQTFPLRPQLPLTVNLRETNQTMQFQPQADERIQLLVSAPVTLVPLAEFQEEDVTDTYNFCFTDDQKRSVFYDTVPAANVVLLFALAQNTCHAIEEVFGQVRYTSCLMPVVQHWATKGIDTTDSARVFVYSHEGTIDVAVFEEKRLLMLNSYRVHSLSDVIYFTFNLVRHLNLDLKNIPFFIAGTSQLRDPLVSEFHKYAQRVYPIHPTADFNRHPATTTEGVPYDLMCAFRTEKK</sequence>
<dbReference type="Gene3D" id="3.30.420.250">
    <property type="match status" value="1"/>
</dbReference>
<gene>
    <name evidence="1" type="ORF">EVA_09874</name>
</gene>
<comment type="caution">
    <text evidence="1">The sequence shown here is derived from an EMBL/GenBank/DDBJ whole genome shotgun (WGS) entry which is preliminary data.</text>
</comment>
<name>J9G569_9ZZZZ</name>
<organism evidence="1">
    <name type="scientific">gut metagenome</name>
    <dbReference type="NCBI Taxonomy" id="749906"/>
    <lineage>
        <taxon>unclassified sequences</taxon>
        <taxon>metagenomes</taxon>
        <taxon>organismal metagenomes</taxon>
    </lineage>
</organism>
<protein>
    <recommendedName>
        <fullName evidence="2">DUF3822 family protein</fullName>
    </recommendedName>
</protein>
<proteinExistence type="predicted"/>
<dbReference type="CDD" id="cd24013">
    <property type="entry name" value="ASKHA_ATPase_BT3980-like"/>
    <property type="match status" value="1"/>
</dbReference>
<evidence type="ECO:0008006" key="2">
    <source>
        <dbReference type="Google" id="ProtNLM"/>
    </source>
</evidence>